<feature type="domain" description="Probable zinc-binding" evidence="1">
    <location>
        <begin position="3"/>
        <end position="48"/>
    </location>
</feature>
<feature type="domain" description="CxxC-x17-CxxC" evidence="2">
    <location>
        <begin position="55"/>
        <end position="89"/>
    </location>
</feature>
<evidence type="ECO:0000313" key="5">
    <source>
        <dbReference type="Proteomes" id="UP000501316"/>
    </source>
</evidence>
<evidence type="ECO:0000259" key="2">
    <source>
        <dbReference type="Pfam" id="PF23477"/>
    </source>
</evidence>
<dbReference type="RefSeq" id="WP_086035729.1">
    <property type="nucleotide sequence ID" value="NZ_CP046051.1"/>
</dbReference>
<evidence type="ECO:0000313" key="3">
    <source>
        <dbReference type="EMBL" id="QKN23941.1"/>
    </source>
</evidence>
<evidence type="ECO:0000313" key="4">
    <source>
        <dbReference type="EMBL" id="QKO30987.1"/>
    </source>
</evidence>
<gene>
    <name evidence="3" type="ORF">GJQ69_05265</name>
    <name evidence="4" type="ORF">GKP14_08280</name>
</gene>
<dbReference type="Pfam" id="PF13451">
    <property type="entry name" value="zf_Tbcl"/>
    <property type="match status" value="1"/>
</dbReference>
<evidence type="ECO:0000313" key="6">
    <source>
        <dbReference type="Proteomes" id="UP000509623"/>
    </source>
</evidence>
<dbReference type="InterPro" id="IPR026363">
    <property type="entry name" value="CxxC-x17-CxxC_dom"/>
</dbReference>
<reference evidence="4" key="2">
    <citation type="journal article" date="2021" name="Appl. Environ. Microbiol.">
        <title>Adaptability of a Caproate-Producing Bacterium Contributes to Its Dominance in an Anaerobic Fermentation System.</title>
        <authorList>
            <person name="Wang H."/>
            <person name="Gu Y."/>
            <person name="Zhou W."/>
            <person name="Zhao D."/>
            <person name="Qiao Z."/>
            <person name="Zheng J."/>
            <person name="Gao J."/>
            <person name="Chen X."/>
            <person name="Ren C."/>
            <person name="Xu Y."/>
        </authorList>
    </citation>
    <scope>NUCLEOTIDE SEQUENCE</scope>
    <source>
        <strain evidence="4">JNU-WLY1368</strain>
    </source>
</reference>
<dbReference type="Proteomes" id="UP000509623">
    <property type="component" value="Chromosome"/>
</dbReference>
<dbReference type="KEGG" id="clf:GJQ69_05265"/>
<proteinExistence type="predicted"/>
<dbReference type="InterPro" id="IPR025306">
    <property type="entry name" value="Zn-bnd_dom_prob"/>
</dbReference>
<organism evidence="3 5">
    <name type="scientific">Caproicibacterium lactatifermentans</name>
    <dbReference type="NCBI Taxonomy" id="2666138"/>
    <lineage>
        <taxon>Bacteria</taxon>
        <taxon>Bacillati</taxon>
        <taxon>Bacillota</taxon>
        <taxon>Clostridia</taxon>
        <taxon>Eubacteriales</taxon>
        <taxon>Oscillospiraceae</taxon>
        <taxon>Caproicibacterium</taxon>
    </lineage>
</organism>
<name>A0A859DV82_9FIRM</name>
<dbReference type="EMBL" id="CP046161">
    <property type="protein sequence ID" value="QKO30987.1"/>
    <property type="molecule type" value="Genomic_DNA"/>
</dbReference>
<dbReference type="Gene3D" id="2.20.28.10">
    <property type="match status" value="1"/>
</dbReference>
<accession>A0A859DV82</accession>
<dbReference type="Proteomes" id="UP000501316">
    <property type="component" value="Chromosome"/>
</dbReference>
<keyword evidence="6" id="KW-1185">Reference proteome</keyword>
<reference evidence="5 6" key="1">
    <citation type="submission" date="2019-11" db="EMBL/GenBank/DDBJ databases">
        <authorList>
            <person name="Ren C."/>
            <person name="Wang H."/>
            <person name="Xu Y."/>
        </authorList>
    </citation>
    <scope>NUCLEOTIDE SEQUENCE [LARGE SCALE GENOMIC DNA]</scope>
    <source>
        <strain evidence="6">JNU-WLY1368</strain>
        <strain evidence="3 5">LBM 19010</strain>
    </source>
</reference>
<dbReference type="Pfam" id="PF23477">
    <property type="entry name" value="zf_Tbcl_2"/>
    <property type="match status" value="1"/>
</dbReference>
<dbReference type="EMBL" id="CP046051">
    <property type="protein sequence ID" value="QKN23941.1"/>
    <property type="molecule type" value="Genomic_DNA"/>
</dbReference>
<protein>
    <submittedName>
        <fullName evidence="3">Zinc-binding protein</fullName>
    </submittedName>
</protein>
<dbReference type="AlphaFoldDB" id="A0A859DV82"/>
<dbReference type="NCBIfam" id="TIGR04272">
    <property type="entry name" value="cxxc_cxxc_Mbark"/>
    <property type="match status" value="1"/>
</dbReference>
<reference evidence="4" key="3">
    <citation type="journal article" date="2022" name="Int. J. Syst. Evol. Microbiol.">
        <title>Caproicibacterium lactatifermentans sp. nov., isolated from pit clay used for the production of Chinese strong aroma-type liquor.</title>
        <authorList>
            <person name="Wang H."/>
            <person name="Gu Y."/>
            <person name="Zhao D."/>
            <person name="Qiao Z."/>
            <person name="Zheng J."/>
            <person name="Gao J."/>
            <person name="Ren C."/>
            <person name="Xu Y."/>
        </authorList>
    </citation>
    <scope>NUCLEOTIDE SEQUENCE</scope>
    <source>
        <strain evidence="4">JNU-WLY1368</strain>
    </source>
</reference>
<sequence length="91" mass="10628">MYEDKVLICKDCGKEFVFTAAEQEFYAAKGFTNEPKRCKECREKRRNNAQASCKLYPAVCANCGKETQVPFQPHEGRLVYCKECFEKMRKK</sequence>
<evidence type="ECO:0000259" key="1">
    <source>
        <dbReference type="Pfam" id="PF13451"/>
    </source>
</evidence>